<evidence type="ECO:0000259" key="7">
    <source>
        <dbReference type="Pfam" id="PF20684"/>
    </source>
</evidence>
<feature type="domain" description="Rhodopsin" evidence="7">
    <location>
        <begin position="3"/>
        <end position="135"/>
    </location>
</feature>
<sequence>IHIGSIFYGLVVMCLKIAILLDWLRLFVQQGQRWMFWTLHALIWANIIYYGSGTLIEVWRCHPHEKIWNPLFEGGSYPINIGANNFVSGIVNILSDFAILLLPQRRTWKLHISRPKRLGVSLLFANWTVVSTTSNVS</sequence>
<feature type="transmembrane region" description="Helical" evidence="6">
    <location>
        <begin position="6"/>
        <end position="24"/>
    </location>
</feature>
<accession>A0A177C226</accession>
<dbReference type="Proteomes" id="UP000077069">
    <property type="component" value="Unassembled WGS sequence"/>
</dbReference>
<evidence type="ECO:0000256" key="3">
    <source>
        <dbReference type="ARBA" id="ARBA00022989"/>
    </source>
</evidence>
<dbReference type="GO" id="GO:0016020">
    <property type="term" value="C:membrane"/>
    <property type="evidence" value="ECO:0007669"/>
    <property type="project" value="UniProtKB-SubCell"/>
</dbReference>
<reference evidence="8 9" key="1">
    <citation type="submission" date="2016-05" db="EMBL/GenBank/DDBJ databases">
        <title>Comparative analysis of secretome profiles of manganese(II)-oxidizing ascomycete fungi.</title>
        <authorList>
            <consortium name="DOE Joint Genome Institute"/>
            <person name="Zeiner C.A."/>
            <person name="Purvine S.O."/>
            <person name="Zink E.M."/>
            <person name="Wu S."/>
            <person name="Pasa-Tolic L."/>
            <person name="Chaput D.L."/>
            <person name="Haridas S."/>
            <person name="Grigoriev I.V."/>
            <person name="Santelli C.M."/>
            <person name="Hansel C.M."/>
        </authorList>
    </citation>
    <scope>NUCLEOTIDE SEQUENCE [LARGE SCALE GENOMIC DNA]</scope>
    <source>
        <strain evidence="8 9">AP3s5-JAC2a</strain>
    </source>
</reference>
<evidence type="ECO:0000256" key="6">
    <source>
        <dbReference type="SAM" id="Phobius"/>
    </source>
</evidence>
<gene>
    <name evidence="8" type="ORF">CC84DRAFT_1101722</name>
</gene>
<name>A0A177C226_9PLEO</name>
<feature type="transmembrane region" description="Helical" evidence="6">
    <location>
        <begin position="36"/>
        <end position="59"/>
    </location>
</feature>
<dbReference type="OrthoDB" id="4682787at2759"/>
<organism evidence="8 9">
    <name type="scientific">Paraphaeosphaeria sporulosa</name>
    <dbReference type="NCBI Taxonomy" id="1460663"/>
    <lineage>
        <taxon>Eukaryota</taxon>
        <taxon>Fungi</taxon>
        <taxon>Dikarya</taxon>
        <taxon>Ascomycota</taxon>
        <taxon>Pezizomycotina</taxon>
        <taxon>Dothideomycetes</taxon>
        <taxon>Pleosporomycetidae</taxon>
        <taxon>Pleosporales</taxon>
        <taxon>Massarineae</taxon>
        <taxon>Didymosphaeriaceae</taxon>
        <taxon>Paraphaeosphaeria</taxon>
    </lineage>
</organism>
<evidence type="ECO:0000313" key="9">
    <source>
        <dbReference type="Proteomes" id="UP000077069"/>
    </source>
</evidence>
<evidence type="ECO:0000256" key="4">
    <source>
        <dbReference type="ARBA" id="ARBA00023136"/>
    </source>
</evidence>
<dbReference type="STRING" id="1460663.A0A177C226"/>
<dbReference type="Pfam" id="PF20684">
    <property type="entry name" value="Fung_rhodopsin"/>
    <property type="match status" value="1"/>
</dbReference>
<evidence type="ECO:0000256" key="2">
    <source>
        <dbReference type="ARBA" id="ARBA00022692"/>
    </source>
</evidence>
<dbReference type="GeneID" id="28758415"/>
<comment type="subcellular location">
    <subcellularLocation>
        <location evidence="1">Membrane</location>
        <topology evidence="1">Multi-pass membrane protein</topology>
    </subcellularLocation>
</comment>
<protein>
    <recommendedName>
        <fullName evidence="7">Rhodopsin domain-containing protein</fullName>
    </recommendedName>
</protein>
<keyword evidence="2 6" id="KW-0812">Transmembrane</keyword>
<keyword evidence="3 6" id="KW-1133">Transmembrane helix</keyword>
<dbReference type="AlphaFoldDB" id="A0A177C226"/>
<feature type="transmembrane region" description="Helical" evidence="6">
    <location>
        <begin position="79"/>
        <end position="102"/>
    </location>
</feature>
<keyword evidence="4 6" id="KW-0472">Membrane</keyword>
<proteinExistence type="inferred from homology"/>
<feature type="non-terminal residue" evidence="8">
    <location>
        <position position="1"/>
    </location>
</feature>
<evidence type="ECO:0000256" key="5">
    <source>
        <dbReference type="ARBA" id="ARBA00038359"/>
    </source>
</evidence>
<keyword evidence="9" id="KW-1185">Reference proteome</keyword>
<dbReference type="InterPro" id="IPR049326">
    <property type="entry name" value="Rhodopsin_dom_fungi"/>
</dbReference>
<dbReference type="PANTHER" id="PTHR33048">
    <property type="entry name" value="PTH11-LIKE INTEGRAL MEMBRANE PROTEIN (AFU_ORTHOLOGUE AFUA_5G11245)"/>
    <property type="match status" value="1"/>
</dbReference>
<comment type="similarity">
    <text evidence="5">Belongs to the SAT4 family.</text>
</comment>
<dbReference type="RefSeq" id="XP_018031576.1">
    <property type="nucleotide sequence ID" value="XM_018174929.1"/>
</dbReference>
<dbReference type="InParanoid" id="A0A177C226"/>
<evidence type="ECO:0000256" key="1">
    <source>
        <dbReference type="ARBA" id="ARBA00004141"/>
    </source>
</evidence>
<dbReference type="PANTHER" id="PTHR33048:SF47">
    <property type="entry name" value="INTEGRAL MEMBRANE PROTEIN-RELATED"/>
    <property type="match status" value="1"/>
</dbReference>
<dbReference type="InterPro" id="IPR052337">
    <property type="entry name" value="SAT4-like"/>
</dbReference>
<evidence type="ECO:0000313" key="8">
    <source>
        <dbReference type="EMBL" id="OAG01211.1"/>
    </source>
</evidence>
<dbReference type="EMBL" id="KV441558">
    <property type="protein sequence ID" value="OAG01211.1"/>
    <property type="molecule type" value="Genomic_DNA"/>
</dbReference>